<dbReference type="FunFam" id="2.40.420.20:FF:000001">
    <property type="entry name" value="Efflux RND transporter periplasmic adaptor subunit"/>
    <property type="match status" value="1"/>
</dbReference>
<dbReference type="OrthoDB" id="9801814at2"/>
<keyword evidence="3" id="KW-0175">Coiled coil</keyword>
<dbReference type="NCBIfam" id="TIGR01730">
    <property type="entry name" value="RND_mfp"/>
    <property type="match status" value="1"/>
</dbReference>
<feature type="coiled-coil region" evidence="3">
    <location>
        <begin position="104"/>
        <end position="162"/>
    </location>
</feature>
<evidence type="ECO:0000313" key="9">
    <source>
        <dbReference type="Proteomes" id="UP000305848"/>
    </source>
</evidence>
<evidence type="ECO:0000259" key="5">
    <source>
        <dbReference type="Pfam" id="PF25917"/>
    </source>
</evidence>
<name>A0A4U3KPR4_9BACT</name>
<dbReference type="Pfam" id="PF25876">
    <property type="entry name" value="HH_MFP_RND"/>
    <property type="match status" value="1"/>
</dbReference>
<dbReference type="AlphaFoldDB" id="A0A4U3KPR4"/>
<dbReference type="Proteomes" id="UP000305848">
    <property type="component" value="Unassembled WGS sequence"/>
</dbReference>
<dbReference type="InterPro" id="IPR058624">
    <property type="entry name" value="MdtA-like_HH"/>
</dbReference>
<evidence type="ECO:0000259" key="6">
    <source>
        <dbReference type="Pfam" id="PF25944"/>
    </source>
</evidence>
<organism evidence="8 9">
    <name type="scientific">Ilyomonas limi</name>
    <dbReference type="NCBI Taxonomy" id="2575867"/>
    <lineage>
        <taxon>Bacteria</taxon>
        <taxon>Pseudomonadati</taxon>
        <taxon>Bacteroidota</taxon>
        <taxon>Chitinophagia</taxon>
        <taxon>Chitinophagales</taxon>
        <taxon>Chitinophagaceae</taxon>
        <taxon>Ilyomonas</taxon>
    </lineage>
</organism>
<evidence type="ECO:0000256" key="1">
    <source>
        <dbReference type="ARBA" id="ARBA00004196"/>
    </source>
</evidence>
<feature type="domain" description="Multidrug resistance protein MdtA-like beta-barrel" evidence="6">
    <location>
        <begin position="209"/>
        <end position="294"/>
    </location>
</feature>
<dbReference type="SUPFAM" id="SSF111369">
    <property type="entry name" value="HlyD-like secretion proteins"/>
    <property type="match status" value="1"/>
</dbReference>
<evidence type="ECO:0000313" key="8">
    <source>
        <dbReference type="EMBL" id="TKK64245.1"/>
    </source>
</evidence>
<dbReference type="Gene3D" id="2.40.30.170">
    <property type="match status" value="1"/>
</dbReference>
<gene>
    <name evidence="8" type="ORF">FC093_22955</name>
</gene>
<dbReference type="GO" id="GO:0005886">
    <property type="term" value="C:plasma membrane"/>
    <property type="evidence" value="ECO:0007669"/>
    <property type="project" value="TreeGrafter"/>
</dbReference>
<dbReference type="InterPro" id="IPR058625">
    <property type="entry name" value="MdtA-like_BSH"/>
</dbReference>
<dbReference type="InterPro" id="IPR058627">
    <property type="entry name" value="MdtA-like_C"/>
</dbReference>
<dbReference type="GO" id="GO:0030313">
    <property type="term" value="C:cell envelope"/>
    <property type="evidence" value="ECO:0007669"/>
    <property type="project" value="UniProtKB-SubCell"/>
</dbReference>
<evidence type="ECO:0000259" key="7">
    <source>
        <dbReference type="Pfam" id="PF25967"/>
    </source>
</evidence>
<reference evidence="8 9" key="1">
    <citation type="submission" date="2019-05" db="EMBL/GenBank/DDBJ databases">
        <title>Panacibacter sp. strain 17mud1-8 Genome sequencing and assembly.</title>
        <authorList>
            <person name="Chhetri G."/>
        </authorList>
    </citation>
    <scope>NUCLEOTIDE SEQUENCE [LARGE SCALE GENOMIC DNA]</scope>
    <source>
        <strain evidence="8 9">17mud1-8</strain>
    </source>
</reference>
<feature type="domain" description="Multidrug resistance protein MdtA-like C-terminal permuted SH3" evidence="7">
    <location>
        <begin position="301"/>
        <end position="360"/>
    </location>
</feature>
<evidence type="ECO:0000259" key="4">
    <source>
        <dbReference type="Pfam" id="PF25876"/>
    </source>
</evidence>
<dbReference type="EMBL" id="SZQL01000038">
    <property type="protein sequence ID" value="TKK64245.1"/>
    <property type="molecule type" value="Genomic_DNA"/>
</dbReference>
<proteinExistence type="inferred from homology"/>
<dbReference type="Pfam" id="PF25944">
    <property type="entry name" value="Beta-barrel_RND"/>
    <property type="match status" value="1"/>
</dbReference>
<dbReference type="Gene3D" id="2.40.420.20">
    <property type="match status" value="1"/>
</dbReference>
<dbReference type="GO" id="GO:0046677">
    <property type="term" value="P:response to antibiotic"/>
    <property type="evidence" value="ECO:0007669"/>
    <property type="project" value="TreeGrafter"/>
</dbReference>
<feature type="domain" description="Multidrug resistance protein MdtA-like alpha-helical hairpin" evidence="4">
    <location>
        <begin position="103"/>
        <end position="173"/>
    </location>
</feature>
<dbReference type="Pfam" id="PF25967">
    <property type="entry name" value="RND-MFP_C"/>
    <property type="match status" value="1"/>
</dbReference>
<dbReference type="Gene3D" id="1.10.287.470">
    <property type="entry name" value="Helix hairpin bin"/>
    <property type="match status" value="1"/>
</dbReference>
<keyword evidence="9" id="KW-1185">Reference proteome</keyword>
<evidence type="ECO:0000256" key="3">
    <source>
        <dbReference type="SAM" id="Coils"/>
    </source>
</evidence>
<accession>A0A4U3KPR4</accession>
<comment type="caution">
    <text evidence="8">The sequence shown here is derived from an EMBL/GenBank/DDBJ whole genome shotgun (WGS) entry which is preliminary data.</text>
</comment>
<dbReference type="InterPro" id="IPR058626">
    <property type="entry name" value="MdtA-like_b-barrel"/>
</dbReference>
<dbReference type="GO" id="GO:0022857">
    <property type="term" value="F:transmembrane transporter activity"/>
    <property type="evidence" value="ECO:0007669"/>
    <property type="project" value="InterPro"/>
</dbReference>
<dbReference type="Gene3D" id="2.40.50.100">
    <property type="match status" value="1"/>
</dbReference>
<evidence type="ECO:0000256" key="2">
    <source>
        <dbReference type="ARBA" id="ARBA00009477"/>
    </source>
</evidence>
<dbReference type="RefSeq" id="WP_137264165.1">
    <property type="nucleotide sequence ID" value="NZ_SZQL01000038.1"/>
</dbReference>
<protein>
    <submittedName>
        <fullName evidence="8">Efflux RND transporter periplasmic adaptor subunit</fullName>
    </submittedName>
</protein>
<dbReference type="InterPro" id="IPR006143">
    <property type="entry name" value="RND_pump_MFP"/>
</dbReference>
<comment type="subcellular location">
    <subcellularLocation>
        <location evidence="1">Cell envelope</location>
    </subcellularLocation>
</comment>
<dbReference type="PROSITE" id="PS51257">
    <property type="entry name" value="PROKAR_LIPOPROTEIN"/>
    <property type="match status" value="1"/>
</dbReference>
<feature type="domain" description="Multidrug resistance protein MdtA-like barrel-sandwich hybrid" evidence="5">
    <location>
        <begin position="64"/>
        <end position="198"/>
    </location>
</feature>
<dbReference type="Pfam" id="PF25917">
    <property type="entry name" value="BSH_RND"/>
    <property type="match status" value="1"/>
</dbReference>
<sequence length="377" mass="40850">MKYPFSTIAVVIISTGLLIACGNKKDDTAAQQPPPAIAVGVTAVRQGNAVYYDQYPATITALTEVQIRPQVSGYITGIYFQDGQHVTKGQKLYSIDQQQYRGTYEQAVANLNVAKANMARAQQDAERYQQLAEQDAIARQTLEHALADLNTAKSQVAAQQANVSAVGTNLRYSTIYAPLTGTIGISQVKVGAAVSPGTLVLNTISADNPMAVDFAVDQKSIPRFMELQRQGTHHADSTFTLVLSDGSVYPVPGQLSVVDRAVDPQTGTIRVRLVFTNKNNVLRPGMSCNVRVKNNSGTEQILIPFKAVTEQMGEYFVYVVGDSSKVTERKVTLGQRIDEDVIVKDGLQPNEEIVTTGIQKLREGAVVKTNADTTGRK</sequence>
<dbReference type="PANTHER" id="PTHR30158">
    <property type="entry name" value="ACRA/E-RELATED COMPONENT OF DRUG EFFLUX TRANSPORTER"/>
    <property type="match status" value="1"/>
</dbReference>
<comment type="similarity">
    <text evidence="2">Belongs to the membrane fusion protein (MFP) (TC 8.A.1) family.</text>
</comment>